<reference evidence="6 7" key="1">
    <citation type="submission" date="2020-03" db="EMBL/GenBank/DDBJ databases">
        <title>Genomic Encyclopedia of Type Strains, Phase IV (KMG-V): Genome sequencing to study the core and pangenomes of soil and plant-associated prokaryotes.</title>
        <authorList>
            <person name="Whitman W."/>
        </authorList>
    </citation>
    <scope>NUCLEOTIDE SEQUENCE [LARGE SCALE GENOMIC DNA]</scope>
    <source>
        <strain evidence="6 7">1B</strain>
    </source>
</reference>
<gene>
    <name evidence="6" type="ORF">HBN54_002641</name>
</gene>
<evidence type="ECO:0000256" key="1">
    <source>
        <dbReference type="ARBA" id="ARBA00004141"/>
    </source>
</evidence>
<name>A0ABX1HIK3_9BACT</name>
<dbReference type="InterPro" id="IPR032808">
    <property type="entry name" value="DoxX"/>
</dbReference>
<accession>A0ABX1HIK3</accession>
<evidence type="ECO:0000256" key="4">
    <source>
        <dbReference type="ARBA" id="ARBA00023136"/>
    </source>
</evidence>
<keyword evidence="3 5" id="KW-1133">Transmembrane helix</keyword>
<keyword evidence="4 5" id="KW-0472">Membrane</keyword>
<proteinExistence type="predicted"/>
<feature type="transmembrane region" description="Helical" evidence="5">
    <location>
        <begin position="88"/>
        <end position="109"/>
    </location>
</feature>
<evidence type="ECO:0000256" key="2">
    <source>
        <dbReference type="ARBA" id="ARBA00022692"/>
    </source>
</evidence>
<keyword evidence="6" id="KW-0645">Protease</keyword>
<evidence type="ECO:0000256" key="5">
    <source>
        <dbReference type="SAM" id="Phobius"/>
    </source>
</evidence>
<comment type="caution">
    <text evidence="6">The sequence shown here is derived from an EMBL/GenBank/DDBJ whole genome shotgun (WGS) entry which is preliminary data.</text>
</comment>
<dbReference type="GO" id="GO:0006508">
    <property type="term" value="P:proteolysis"/>
    <property type="evidence" value="ECO:0007669"/>
    <property type="project" value="UniProtKB-KW"/>
</dbReference>
<evidence type="ECO:0000313" key="7">
    <source>
        <dbReference type="Proteomes" id="UP000717634"/>
    </source>
</evidence>
<protein>
    <submittedName>
        <fullName evidence="6">Membrane-bound ClpP family serine protease</fullName>
    </submittedName>
</protein>
<organism evidence="6 7">
    <name type="scientific">Hymenobacter artigasi</name>
    <dbReference type="NCBI Taxonomy" id="2719616"/>
    <lineage>
        <taxon>Bacteria</taxon>
        <taxon>Pseudomonadati</taxon>
        <taxon>Bacteroidota</taxon>
        <taxon>Cytophagia</taxon>
        <taxon>Cytophagales</taxon>
        <taxon>Hymenobacteraceae</taxon>
        <taxon>Hymenobacter</taxon>
    </lineage>
</organism>
<dbReference type="GO" id="GO:0008233">
    <property type="term" value="F:peptidase activity"/>
    <property type="evidence" value="ECO:0007669"/>
    <property type="project" value="UniProtKB-KW"/>
</dbReference>
<evidence type="ECO:0000313" key="6">
    <source>
        <dbReference type="EMBL" id="NKI90042.1"/>
    </source>
</evidence>
<dbReference type="EMBL" id="JAAVTK010000007">
    <property type="protein sequence ID" value="NKI90042.1"/>
    <property type="molecule type" value="Genomic_DNA"/>
</dbReference>
<evidence type="ECO:0000256" key="3">
    <source>
        <dbReference type="ARBA" id="ARBA00022989"/>
    </source>
</evidence>
<dbReference type="Pfam" id="PF13564">
    <property type="entry name" value="DoxX_2"/>
    <property type="match status" value="1"/>
</dbReference>
<keyword evidence="6" id="KW-0378">Hydrolase</keyword>
<comment type="subcellular location">
    <subcellularLocation>
        <location evidence="1">Membrane</location>
        <topology evidence="1">Multi-pass membrane protein</topology>
    </subcellularLocation>
</comment>
<sequence length="114" mass="12694">MTTILIWISSISFLFYGISYFKSAQLQQEFVRYGLQKFGPLTAILELLGAVGLLVGLISPLILLLASGGLALLMLLGFGVRMKIGDGFWLSLPSFLFMLLNGYICYVTWQRYTA</sequence>
<feature type="transmembrane region" description="Helical" evidence="5">
    <location>
        <begin position="47"/>
        <end position="76"/>
    </location>
</feature>
<dbReference type="RefSeq" id="WP_168673651.1">
    <property type="nucleotide sequence ID" value="NZ_JAAVTK010000007.1"/>
</dbReference>
<keyword evidence="2 5" id="KW-0812">Transmembrane</keyword>
<dbReference type="Proteomes" id="UP000717634">
    <property type="component" value="Unassembled WGS sequence"/>
</dbReference>
<keyword evidence="7" id="KW-1185">Reference proteome</keyword>